<sequence length="90" mass="10575">MKSSSRYRSRIVHYFSSSLKTSSLLSILKHFLFYIVEFKGRKNTVTNLGNFSRQEYEVTSSGNGRSKTPGFYISLETFECRDLKYQRKQL</sequence>
<protein>
    <submittedName>
        <fullName evidence="2">Ovule protein</fullName>
    </submittedName>
</protein>
<dbReference type="AlphaFoldDB" id="A0A915L1R5"/>
<evidence type="ECO:0000313" key="2">
    <source>
        <dbReference type="WBParaSite" id="nRc.2.0.1.t45008-RA"/>
    </source>
</evidence>
<accession>A0A915L1R5</accession>
<reference evidence="2" key="1">
    <citation type="submission" date="2022-11" db="UniProtKB">
        <authorList>
            <consortium name="WormBaseParasite"/>
        </authorList>
    </citation>
    <scope>IDENTIFICATION</scope>
</reference>
<dbReference type="Proteomes" id="UP000887565">
    <property type="component" value="Unplaced"/>
</dbReference>
<proteinExistence type="predicted"/>
<dbReference type="WBParaSite" id="nRc.2.0.1.t45008-RA">
    <property type="protein sequence ID" value="nRc.2.0.1.t45008-RA"/>
    <property type="gene ID" value="nRc.2.0.1.g45008"/>
</dbReference>
<keyword evidence="1" id="KW-1185">Reference proteome</keyword>
<name>A0A915L1R5_ROMCU</name>
<evidence type="ECO:0000313" key="1">
    <source>
        <dbReference type="Proteomes" id="UP000887565"/>
    </source>
</evidence>
<organism evidence="1 2">
    <name type="scientific">Romanomermis culicivorax</name>
    <name type="common">Nematode worm</name>
    <dbReference type="NCBI Taxonomy" id="13658"/>
    <lineage>
        <taxon>Eukaryota</taxon>
        <taxon>Metazoa</taxon>
        <taxon>Ecdysozoa</taxon>
        <taxon>Nematoda</taxon>
        <taxon>Enoplea</taxon>
        <taxon>Dorylaimia</taxon>
        <taxon>Mermithida</taxon>
        <taxon>Mermithoidea</taxon>
        <taxon>Mermithidae</taxon>
        <taxon>Romanomermis</taxon>
    </lineage>
</organism>